<reference evidence="1 2" key="1">
    <citation type="submission" date="2014-08" db="EMBL/GenBank/DDBJ databases">
        <authorList>
            <person name="Moulin Lionel"/>
        </authorList>
    </citation>
    <scope>NUCLEOTIDE SEQUENCE [LARGE SCALE GENOMIC DNA]</scope>
</reference>
<name>A0A090F7E1_MESPL</name>
<dbReference type="Proteomes" id="UP000046373">
    <property type="component" value="Unassembled WGS sequence"/>
</dbReference>
<evidence type="ECO:0000313" key="2">
    <source>
        <dbReference type="Proteomes" id="UP000046373"/>
    </source>
</evidence>
<dbReference type="AlphaFoldDB" id="A0A090F7E1"/>
<organism evidence="1 2">
    <name type="scientific">Mesorhizobium plurifarium</name>
    <dbReference type="NCBI Taxonomy" id="69974"/>
    <lineage>
        <taxon>Bacteria</taxon>
        <taxon>Pseudomonadati</taxon>
        <taxon>Pseudomonadota</taxon>
        <taxon>Alphaproteobacteria</taxon>
        <taxon>Hyphomicrobiales</taxon>
        <taxon>Phyllobacteriaceae</taxon>
        <taxon>Mesorhizobium</taxon>
    </lineage>
</organism>
<evidence type="ECO:0000313" key="1">
    <source>
        <dbReference type="EMBL" id="CDX39743.1"/>
    </source>
</evidence>
<dbReference type="EMBL" id="CCNB01000019">
    <property type="protein sequence ID" value="CDX39743.1"/>
    <property type="molecule type" value="Genomic_DNA"/>
</dbReference>
<proteinExistence type="predicted"/>
<accession>A0A090F7E1</accession>
<protein>
    <submittedName>
        <fullName evidence="1">Uncharacterized protein</fullName>
    </submittedName>
</protein>
<sequence>MLWAPLLESDERTLAPHGNREMQRHLPPNAFYPEDLDVLKRVFDVLCRERGCQPGSPDAEATAVLLVNMFQGGRRTEEELLEAVQTTQAYRQAS</sequence>
<gene>
    <name evidence="1" type="ORF">MPLDJ20_260112</name>
</gene>